<comment type="caution">
    <text evidence="2">The sequence shown here is derived from an EMBL/GenBank/DDBJ whole genome shotgun (WGS) entry which is preliminary data.</text>
</comment>
<dbReference type="AlphaFoldDB" id="X0ZL41"/>
<protein>
    <recommendedName>
        <fullName evidence="1">Kinetochore protein NDC80 loop region domain-containing protein</fullName>
    </recommendedName>
</protein>
<proteinExistence type="predicted"/>
<sequence length="99" mass="11308">MSLGKNTKCDLSAGIAKLDLKVLRNQIEIHYFSLMEKMEKEVSNVRNNSLSVEDRVESLSRMSSHGSDTVIRLAKQIAETTELLHTLYNTTDREIEIIR</sequence>
<dbReference type="EMBL" id="BART01001524">
    <property type="protein sequence ID" value="GAG70390.1"/>
    <property type="molecule type" value="Genomic_DNA"/>
</dbReference>
<evidence type="ECO:0000313" key="2">
    <source>
        <dbReference type="EMBL" id="GAG70390.1"/>
    </source>
</evidence>
<dbReference type="InterPro" id="IPR057091">
    <property type="entry name" value="NDC80_loop"/>
</dbReference>
<dbReference type="Pfam" id="PF24487">
    <property type="entry name" value="NDC80_loop"/>
    <property type="match status" value="1"/>
</dbReference>
<accession>X0ZL41</accession>
<evidence type="ECO:0000259" key="1">
    <source>
        <dbReference type="Pfam" id="PF24487"/>
    </source>
</evidence>
<organism evidence="2">
    <name type="scientific">marine sediment metagenome</name>
    <dbReference type="NCBI Taxonomy" id="412755"/>
    <lineage>
        <taxon>unclassified sequences</taxon>
        <taxon>metagenomes</taxon>
        <taxon>ecological metagenomes</taxon>
    </lineage>
</organism>
<name>X0ZL41_9ZZZZ</name>
<gene>
    <name evidence="2" type="ORF">S01H4_05303</name>
</gene>
<feature type="domain" description="Kinetochore protein NDC80 loop region" evidence="1">
    <location>
        <begin position="20"/>
        <end position="92"/>
    </location>
</feature>
<reference evidence="2" key="1">
    <citation type="journal article" date="2014" name="Front. Microbiol.">
        <title>High frequency of phylogenetically diverse reductive dehalogenase-homologous genes in deep subseafloor sedimentary metagenomes.</title>
        <authorList>
            <person name="Kawai M."/>
            <person name="Futagami T."/>
            <person name="Toyoda A."/>
            <person name="Takaki Y."/>
            <person name="Nishi S."/>
            <person name="Hori S."/>
            <person name="Arai W."/>
            <person name="Tsubouchi T."/>
            <person name="Morono Y."/>
            <person name="Uchiyama I."/>
            <person name="Ito T."/>
            <person name="Fujiyama A."/>
            <person name="Inagaki F."/>
            <person name="Takami H."/>
        </authorList>
    </citation>
    <scope>NUCLEOTIDE SEQUENCE</scope>
    <source>
        <strain evidence="2">Expedition CK06-06</strain>
    </source>
</reference>